<keyword evidence="2" id="KW-1185">Reference proteome</keyword>
<comment type="caution">
    <text evidence="1">The sequence shown here is derived from an EMBL/GenBank/DDBJ whole genome shotgun (WGS) entry which is preliminary data.</text>
</comment>
<dbReference type="AlphaFoldDB" id="A0A498KI22"/>
<organism evidence="1 2">
    <name type="scientific">Malus domestica</name>
    <name type="common">Apple</name>
    <name type="synonym">Pyrus malus</name>
    <dbReference type="NCBI Taxonomy" id="3750"/>
    <lineage>
        <taxon>Eukaryota</taxon>
        <taxon>Viridiplantae</taxon>
        <taxon>Streptophyta</taxon>
        <taxon>Embryophyta</taxon>
        <taxon>Tracheophyta</taxon>
        <taxon>Spermatophyta</taxon>
        <taxon>Magnoliopsida</taxon>
        <taxon>eudicotyledons</taxon>
        <taxon>Gunneridae</taxon>
        <taxon>Pentapetalae</taxon>
        <taxon>rosids</taxon>
        <taxon>fabids</taxon>
        <taxon>Rosales</taxon>
        <taxon>Rosaceae</taxon>
        <taxon>Amygdaloideae</taxon>
        <taxon>Maleae</taxon>
        <taxon>Malus</taxon>
    </lineage>
</organism>
<proteinExistence type="predicted"/>
<reference evidence="1 2" key="1">
    <citation type="submission" date="2018-10" db="EMBL/GenBank/DDBJ databases">
        <title>A high-quality apple genome assembly.</title>
        <authorList>
            <person name="Hu J."/>
        </authorList>
    </citation>
    <scope>NUCLEOTIDE SEQUENCE [LARGE SCALE GENOMIC DNA]</scope>
    <source>
        <strain evidence="2">cv. HFTH1</strain>
        <tissue evidence="1">Young leaf</tissue>
    </source>
</reference>
<name>A0A498KI22_MALDO</name>
<dbReference type="Proteomes" id="UP000290289">
    <property type="component" value="Chromosome 1"/>
</dbReference>
<evidence type="ECO:0000313" key="2">
    <source>
        <dbReference type="Proteomes" id="UP000290289"/>
    </source>
</evidence>
<gene>
    <name evidence="1" type="ORF">DVH24_014506</name>
</gene>
<dbReference type="EMBL" id="RDQH01000327">
    <property type="protein sequence ID" value="RXI07940.1"/>
    <property type="molecule type" value="Genomic_DNA"/>
</dbReference>
<protein>
    <submittedName>
        <fullName evidence="1">Uncharacterized protein</fullName>
    </submittedName>
</protein>
<accession>A0A498KI22</accession>
<sequence length="66" mass="7202">MDLFDAYLRRSIWTAMAGSVATKSSLSSKALQLMPSLGAQHMAPPAGRRLPKIVAHSHIEEKQQAN</sequence>
<evidence type="ECO:0000313" key="1">
    <source>
        <dbReference type="EMBL" id="RXI07940.1"/>
    </source>
</evidence>